<dbReference type="InterPro" id="IPR003838">
    <property type="entry name" value="ABC3_permease_C"/>
</dbReference>
<evidence type="ECO:0000256" key="1">
    <source>
        <dbReference type="ARBA" id="ARBA00004651"/>
    </source>
</evidence>
<evidence type="ECO:0000256" key="4">
    <source>
        <dbReference type="ARBA" id="ARBA00022989"/>
    </source>
</evidence>
<keyword evidence="2" id="KW-1003">Cell membrane</keyword>
<dbReference type="EMBL" id="SMGO01000001">
    <property type="protein sequence ID" value="TCK85689.1"/>
    <property type="molecule type" value="Genomic_DNA"/>
</dbReference>
<dbReference type="RefSeq" id="WP_221410191.1">
    <property type="nucleotide sequence ID" value="NZ_SMGO01000001.1"/>
</dbReference>
<keyword evidence="10" id="KW-1185">Reference proteome</keyword>
<evidence type="ECO:0000256" key="2">
    <source>
        <dbReference type="ARBA" id="ARBA00022475"/>
    </source>
</evidence>
<comment type="subcellular location">
    <subcellularLocation>
        <location evidence="1">Cell membrane</location>
        <topology evidence="1">Multi-pass membrane protein</topology>
    </subcellularLocation>
</comment>
<evidence type="ECO:0000256" key="3">
    <source>
        <dbReference type="ARBA" id="ARBA00022692"/>
    </source>
</evidence>
<evidence type="ECO:0000313" key="10">
    <source>
        <dbReference type="Proteomes" id="UP000294616"/>
    </source>
</evidence>
<dbReference type="InterPro" id="IPR038766">
    <property type="entry name" value="Membrane_comp_ABC_pdt"/>
</dbReference>
<feature type="domain" description="ABC3 transporter permease C-terminal" evidence="7">
    <location>
        <begin position="734"/>
        <end position="847"/>
    </location>
</feature>
<evidence type="ECO:0000256" key="6">
    <source>
        <dbReference type="SAM" id="Phobius"/>
    </source>
</evidence>
<feature type="transmembrane region" description="Helical" evidence="6">
    <location>
        <begin position="489"/>
        <end position="512"/>
    </location>
</feature>
<dbReference type="InterPro" id="IPR025857">
    <property type="entry name" value="MacB_PCD"/>
</dbReference>
<protein>
    <submittedName>
        <fullName evidence="9">Putative ABC transport system permease protein</fullName>
    </submittedName>
</protein>
<organism evidence="9 10">
    <name type="scientific">Albibacterium bauzanense</name>
    <dbReference type="NCBI Taxonomy" id="653929"/>
    <lineage>
        <taxon>Bacteria</taxon>
        <taxon>Pseudomonadati</taxon>
        <taxon>Bacteroidota</taxon>
        <taxon>Sphingobacteriia</taxon>
        <taxon>Sphingobacteriales</taxon>
        <taxon>Sphingobacteriaceae</taxon>
        <taxon>Albibacterium</taxon>
    </lineage>
</organism>
<reference evidence="9 10" key="1">
    <citation type="submission" date="2019-03" db="EMBL/GenBank/DDBJ databases">
        <title>Genomic Encyclopedia of Archaeal and Bacterial Type Strains, Phase II (KMG-II): from individual species to whole genera.</title>
        <authorList>
            <person name="Goeker M."/>
        </authorList>
    </citation>
    <scope>NUCLEOTIDE SEQUENCE [LARGE SCALE GENOMIC DNA]</scope>
    <source>
        <strain evidence="9 10">DSM 22554</strain>
    </source>
</reference>
<dbReference type="GO" id="GO:0005886">
    <property type="term" value="C:plasma membrane"/>
    <property type="evidence" value="ECO:0007669"/>
    <property type="project" value="UniProtKB-SubCell"/>
</dbReference>
<dbReference type="AlphaFoldDB" id="A0A4R1M783"/>
<feature type="transmembrane region" description="Helical" evidence="6">
    <location>
        <begin position="33"/>
        <end position="53"/>
    </location>
</feature>
<dbReference type="Proteomes" id="UP000294616">
    <property type="component" value="Unassembled WGS sequence"/>
</dbReference>
<dbReference type="PANTHER" id="PTHR30287:SF1">
    <property type="entry name" value="INNER MEMBRANE PROTEIN"/>
    <property type="match status" value="1"/>
</dbReference>
<feature type="transmembrane region" description="Helical" evidence="6">
    <location>
        <begin position="437"/>
        <end position="459"/>
    </location>
</feature>
<evidence type="ECO:0000259" key="7">
    <source>
        <dbReference type="Pfam" id="PF02687"/>
    </source>
</evidence>
<keyword evidence="4 6" id="KW-1133">Transmembrane helix</keyword>
<dbReference type="Pfam" id="PF12704">
    <property type="entry name" value="MacB_PCD"/>
    <property type="match status" value="1"/>
</dbReference>
<feature type="transmembrane region" description="Helical" evidence="6">
    <location>
        <begin position="775"/>
        <end position="806"/>
    </location>
</feature>
<feature type="transmembrane region" description="Helical" evidence="6">
    <location>
        <begin position="271"/>
        <end position="295"/>
    </location>
</feature>
<evidence type="ECO:0000259" key="8">
    <source>
        <dbReference type="Pfam" id="PF12704"/>
    </source>
</evidence>
<evidence type="ECO:0000256" key="5">
    <source>
        <dbReference type="ARBA" id="ARBA00023136"/>
    </source>
</evidence>
<feature type="transmembrane region" description="Helical" evidence="6">
    <location>
        <begin position="818"/>
        <end position="844"/>
    </location>
</feature>
<feature type="transmembrane region" description="Helical" evidence="6">
    <location>
        <begin position="730"/>
        <end position="754"/>
    </location>
</feature>
<sequence length="856" mass="94033">MQNNDKVSYTTKTNFWWILKMALRDSRKNKSRLLLFISSIVLGIASMVAISSFSDNLKKDIDQQAAELIGADLVVDSRKELSESAQHLIDSIKSISIASAEEKSFASMALFEKSGGSRLVDIRALGGNFPFYGKLETIPESAESSFRSGKNALVDKTLMLQFNAEVGDQVVIGTQKFTIAGTLTNAPGQSGISSSVAPAIFIPLEYLESTGLLQKGSRVSYNFYYQFPKTTDVDNIVEKLDAPFELEGLDGETIQMRKESTGRSFDDLTGFLSLVGFVALLLGCIGVSSAIQIYIREKLNSIAVLRCLGVSSRQAFLIFLIQVAGIGLIGSVLGAALGVLIQQLLPVVLQDLLPVAVSNDLSVIAILKGIALGVFISILFALLPLIGIHRISPLNTLRLSYEENDGPKNKYKTLVYGLIVLFILLFARMQLDSWFQTLAFTAGVLLGFLILYGVSLLLVKMVKRYFPHSWSYLWRQGLSNLYRPNNQTVIMVMAIGLGTAFIATLFFVKALLISQLSFSASSNQPNMVLFDIQSSQKQKVLDLVNKENLPVIQEVPIVTIQLETINGYNEATVRKDSTLGLSVRSFGRELRVTYRDSIISSEKITDGVWIGEVGKGDTARVSLEKEYAQRAGLKIGDRLVYNVQGLMVPTIVGSFREVDWNRVQTNFRVVFPKGVIDDAPQFHVIMTKTPNSEISAAFQLAVVQRFPTVSIIDLNLILTILDEILSKIGFVIQFMAALSILTGIIVLIASVMISKYQRVRESVLLRTMGASRKQILTIAAMEYLFLGTLAASTGIVIALLSSWALAIFSFELPFVPDILLIIGLFVGVSALTVIIGIFNSTALLNRTPLEVLRKED</sequence>
<evidence type="ECO:0000313" key="9">
    <source>
        <dbReference type="EMBL" id="TCK85689.1"/>
    </source>
</evidence>
<feature type="transmembrane region" description="Helical" evidence="6">
    <location>
        <begin position="361"/>
        <end position="388"/>
    </location>
</feature>
<comment type="caution">
    <text evidence="9">The sequence shown here is derived from an EMBL/GenBank/DDBJ whole genome shotgun (WGS) entry which is preliminary data.</text>
</comment>
<gene>
    <name evidence="9" type="ORF">C8N28_1001</name>
</gene>
<feature type="domain" description="MacB-like periplasmic core" evidence="8">
    <location>
        <begin position="34"/>
        <end position="241"/>
    </location>
</feature>
<proteinExistence type="predicted"/>
<accession>A0A4R1M783</accession>
<keyword evidence="3 6" id="KW-0812">Transmembrane</keyword>
<dbReference type="Pfam" id="PF02687">
    <property type="entry name" value="FtsX"/>
    <property type="match status" value="2"/>
</dbReference>
<feature type="domain" description="ABC3 transporter permease C-terminal" evidence="7">
    <location>
        <begin position="274"/>
        <end position="393"/>
    </location>
</feature>
<feature type="transmembrane region" description="Helical" evidence="6">
    <location>
        <begin position="316"/>
        <end position="341"/>
    </location>
</feature>
<dbReference type="PANTHER" id="PTHR30287">
    <property type="entry name" value="MEMBRANE COMPONENT OF PREDICTED ABC SUPERFAMILY METABOLITE UPTAKE TRANSPORTER"/>
    <property type="match status" value="1"/>
</dbReference>
<name>A0A4R1M783_9SPHI</name>
<feature type="transmembrane region" description="Helical" evidence="6">
    <location>
        <begin position="413"/>
        <end position="431"/>
    </location>
</feature>
<keyword evidence="5 6" id="KW-0472">Membrane</keyword>